<proteinExistence type="inferred from homology"/>
<dbReference type="InterPro" id="IPR013324">
    <property type="entry name" value="RNA_pol_sigma_r3/r4-like"/>
</dbReference>
<keyword evidence="8" id="KW-1185">Reference proteome</keyword>
<dbReference type="AlphaFoldDB" id="A0A1M5ELW9"/>
<evidence type="ECO:0000259" key="6">
    <source>
        <dbReference type="Pfam" id="PF08281"/>
    </source>
</evidence>
<evidence type="ECO:0000256" key="3">
    <source>
        <dbReference type="ARBA" id="ARBA00023082"/>
    </source>
</evidence>
<sequence>MNSGNFDNNNFLFECLKKGDQKAYQHLMNTYHHKLCVYANSLIRNIYTAEDIVQNVFVKIWEQRTRLKSDHSIQSFLYKPVYNEFIDQYRKKQSLFSLEKTYFEALNEVVQENSSEDWDRIVNVVNKEIKNLPPKCKEVFILSKQEGLTNIEIAEHLGVSIKTVEAQITKAFSVLRFNLKEKVKLILFLILDKSQAIIKRKKK</sequence>
<dbReference type="InterPro" id="IPR014327">
    <property type="entry name" value="RNA_pol_sigma70_bacteroid"/>
</dbReference>
<dbReference type="CDD" id="cd06171">
    <property type="entry name" value="Sigma70_r4"/>
    <property type="match status" value="1"/>
</dbReference>
<dbReference type="GO" id="GO:0003677">
    <property type="term" value="F:DNA binding"/>
    <property type="evidence" value="ECO:0007669"/>
    <property type="project" value="InterPro"/>
</dbReference>
<dbReference type="InterPro" id="IPR014284">
    <property type="entry name" value="RNA_pol_sigma-70_dom"/>
</dbReference>
<dbReference type="EMBL" id="FQWE01000001">
    <property type="protein sequence ID" value="SHF80197.1"/>
    <property type="molecule type" value="Genomic_DNA"/>
</dbReference>
<evidence type="ECO:0000256" key="2">
    <source>
        <dbReference type="ARBA" id="ARBA00023015"/>
    </source>
</evidence>
<dbReference type="PANTHER" id="PTHR43133">
    <property type="entry name" value="RNA POLYMERASE ECF-TYPE SIGMA FACTO"/>
    <property type="match status" value="1"/>
</dbReference>
<organism evidence="7 8">
    <name type="scientific">Flavobacterium segetis</name>
    <dbReference type="NCBI Taxonomy" id="271157"/>
    <lineage>
        <taxon>Bacteria</taxon>
        <taxon>Pseudomonadati</taxon>
        <taxon>Bacteroidota</taxon>
        <taxon>Flavobacteriia</taxon>
        <taxon>Flavobacteriales</taxon>
        <taxon>Flavobacteriaceae</taxon>
        <taxon>Flavobacterium</taxon>
    </lineage>
</organism>
<evidence type="ECO:0000256" key="1">
    <source>
        <dbReference type="ARBA" id="ARBA00010641"/>
    </source>
</evidence>
<name>A0A1M5ELW9_9FLAO</name>
<dbReference type="Pfam" id="PF04542">
    <property type="entry name" value="Sigma70_r2"/>
    <property type="match status" value="1"/>
</dbReference>
<dbReference type="Proteomes" id="UP000184036">
    <property type="component" value="Unassembled WGS sequence"/>
</dbReference>
<evidence type="ECO:0000313" key="7">
    <source>
        <dbReference type="EMBL" id="SHF80197.1"/>
    </source>
</evidence>
<dbReference type="Pfam" id="PF08281">
    <property type="entry name" value="Sigma70_r4_2"/>
    <property type="match status" value="1"/>
</dbReference>
<evidence type="ECO:0000256" key="4">
    <source>
        <dbReference type="ARBA" id="ARBA00023163"/>
    </source>
</evidence>
<dbReference type="GO" id="GO:0006352">
    <property type="term" value="P:DNA-templated transcription initiation"/>
    <property type="evidence" value="ECO:0007669"/>
    <property type="project" value="InterPro"/>
</dbReference>
<dbReference type="InterPro" id="IPR036388">
    <property type="entry name" value="WH-like_DNA-bd_sf"/>
</dbReference>
<dbReference type="Gene3D" id="1.10.10.10">
    <property type="entry name" value="Winged helix-like DNA-binding domain superfamily/Winged helix DNA-binding domain"/>
    <property type="match status" value="1"/>
</dbReference>
<dbReference type="InterPro" id="IPR039425">
    <property type="entry name" value="RNA_pol_sigma-70-like"/>
</dbReference>
<dbReference type="PANTHER" id="PTHR43133:SF46">
    <property type="entry name" value="RNA POLYMERASE SIGMA-70 FACTOR ECF SUBFAMILY"/>
    <property type="match status" value="1"/>
</dbReference>
<comment type="similarity">
    <text evidence="1">Belongs to the sigma-70 factor family. ECF subfamily.</text>
</comment>
<dbReference type="NCBIfam" id="TIGR02937">
    <property type="entry name" value="sigma70-ECF"/>
    <property type="match status" value="1"/>
</dbReference>
<dbReference type="GO" id="GO:0016987">
    <property type="term" value="F:sigma factor activity"/>
    <property type="evidence" value="ECO:0007669"/>
    <property type="project" value="UniProtKB-KW"/>
</dbReference>
<keyword evidence="4" id="KW-0804">Transcription</keyword>
<evidence type="ECO:0000313" key="8">
    <source>
        <dbReference type="Proteomes" id="UP000184036"/>
    </source>
</evidence>
<gene>
    <name evidence="7" type="ORF">SAMN05444396_101463</name>
</gene>
<protein>
    <submittedName>
        <fullName evidence="7">RNA polymerase sigma-70 factor, ECF subfamily</fullName>
    </submittedName>
</protein>
<dbReference type="SUPFAM" id="SSF88946">
    <property type="entry name" value="Sigma2 domain of RNA polymerase sigma factors"/>
    <property type="match status" value="1"/>
</dbReference>
<dbReference type="RefSeq" id="WP_072987614.1">
    <property type="nucleotide sequence ID" value="NZ_FQWE01000001.1"/>
</dbReference>
<dbReference type="Gene3D" id="1.10.1740.10">
    <property type="match status" value="1"/>
</dbReference>
<dbReference type="InterPro" id="IPR007627">
    <property type="entry name" value="RNA_pol_sigma70_r2"/>
</dbReference>
<feature type="domain" description="RNA polymerase sigma factor 70 region 4 type 2" evidence="6">
    <location>
        <begin position="129"/>
        <end position="171"/>
    </location>
</feature>
<keyword evidence="2" id="KW-0805">Transcription regulation</keyword>
<reference evidence="8" key="1">
    <citation type="submission" date="2016-11" db="EMBL/GenBank/DDBJ databases">
        <authorList>
            <person name="Varghese N."/>
            <person name="Submissions S."/>
        </authorList>
    </citation>
    <scope>NUCLEOTIDE SEQUENCE [LARGE SCALE GENOMIC DNA]</scope>
    <source>
        <strain evidence="8">DSM 19741</strain>
    </source>
</reference>
<dbReference type="InterPro" id="IPR013325">
    <property type="entry name" value="RNA_pol_sigma_r2"/>
</dbReference>
<dbReference type="NCBIfam" id="TIGR02985">
    <property type="entry name" value="Sig70_bacteroi1"/>
    <property type="match status" value="1"/>
</dbReference>
<evidence type="ECO:0000259" key="5">
    <source>
        <dbReference type="Pfam" id="PF04542"/>
    </source>
</evidence>
<keyword evidence="3" id="KW-0731">Sigma factor</keyword>
<dbReference type="InterPro" id="IPR013249">
    <property type="entry name" value="RNA_pol_sigma70_r4_t2"/>
</dbReference>
<accession>A0A1M5ELW9</accession>
<dbReference type="SUPFAM" id="SSF88659">
    <property type="entry name" value="Sigma3 and sigma4 domains of RNA polymerase sigma factors"/>
    <property type="match status" value="1"/>
</dbReference>
<feature type="domain" description="RNA polymerase sigma-70 region 2" evidence="5">
    <location>
        <begin position="27"/>
        <end position="93"/>
    </location>
</feature>
<dbReference type="OrthoDB" id="1100095at2"/>
<dbReference type="STRING" id="271157.SAMN05444396_101463"/>